<organism evidence="1 2">
    <name type="scientific">Cichorium intybus</name>
    <name type="common">Chicory</name>
    <dbReference type="NCBI Taxonomy" id="13427"/>
    <lineage>
        <taxon>Eukaryota</taxon>
        <taxon>Viridiplantae</taxon>
        <taxon>Streptophyta</taxon>
        <taxon>Embryophyta</taxon>
        <taxon>Tracheophyta</taxon>
        <taxon>Spermatophyta</taxon>
        <taxon>Magnoliopsida</taxon>
        <taxon>eudicotyledons</taxon>
        <taxon>Gunneridae</taxon>
        <taxon>Pentapetalae</taxon>
        <taxon>asterids</taxon>
        <taxon>campanulids</taxon>
        <taxon>Asterales</taxon>
        <taxon>Asteraceae</taxon>
        <taxon>Cichorioideae</taxon>
        <taxon>Cichorieae</taxon>
        <taxon>Cichoriinae</taxon>
        <taxon>Cichorium</taxon>
    </lineage>
</organism>
<dbReference type="EMBL" id="CM042017">
    <property type="protein sequence ID" value="KAI3690266.1"/>
    <property type="molecule type" value="Genomic_DNA"/>
</dbReference>
<evidence type="ECO:0000313" key="1">
    <source>
        <dbReference type="EMBL" id="KAI3690266.1"/>
    </source>
</evidence>
<reference evidence="2" key="1">
    <citation type="journal article" date="2022" name="Mol. Ecol. Resour.">
        <title>The genomes of chicory, endive, great burdock and yacon provide insights into Asteraceae palaeo-polyploidization history and plant inulin production.</title>
        <authorList>
            <person name="Fan W."/>
            <person name="Wang S."/>
            <person name="Wang H."/>
            <person name="Wang A."/>
            <person name="Jiang F."/>
            <person name="Liu H."/>
            <person name="Zhao H."/>
            <person name="Xu D."/>
            <person name="Zhang Y."/>
        </authorList>
    </citation>
    <scope>NUCLEOTIDE SEQUENCE [LARGE SCALE GENOMIC DNA]</scope>
    <source>
        <strain evidence="2">cv. Punajuju</strain>
    </source>
</reference>
<reference evidence="1 2" key="2">
    <citation type="journal article" date="2022" name="Mol. Ecol. Resour.">
        <title>The genomes of chicory, endive, great burdock and yacon provide insights into Asteraceae paleo-polyploidization history and plant inulin production.</title>
        <authorList>
            <person name="Fan W."/>
            <person name="Wang S."/>
            <person name="Wang H."/>
            <person name="Wang A."/>
            <person name="Jiang F."/>
            <person name="Liu H."/>
            <person name="Zhao H."/>
            <person name="Xu D."/>
            <person name="Zhang Y."/>
        </authorList>
    </citation>
    <scope>NUCLEOTIDE SEQUENCE [LARGE SCALE GENOMIC DNA]</scope>
    <source>
        <strain evidence="2">cv. Punajuju</strain>
        <tissue evidence="1">Leaves</tissue>
    </source>
</reference>
<proteinExistence type="predicted"/>
<keyword evidence="2" id="KW-1185">Reference proteome</keyword>
<comment type="caution">
    <text evidence="1">The sequence shown here is derived from an EMBL/GenBank/DDBJ whole genome shotgun (WGS) entry which is preliminary data.</text>
</comment>
<evidence type="ECO:0000313" key="2">
    <source>
        <dbReference type="Proteomes" id="UP001055811"/>
    </source>
</evidence>
<gene>
    <name evidence="1" type="ORF">L2E82_48245</name>
</gene>
<dbReference type="Proteomes" id="UP001055811">
    <property type="component" value="Linkage Group LG09"/>
</dbReference>
<accession>A0ACB8YYT8</accession>
<name>A0ACB8YYT8_CICIN</name>
<sequence>MALRALTKDKKTTSSSQPTHKSTTVQQKKTTNSPSTKETTPSTSNEIKKAQPIPVSSSIGDSSSIPITIKHVPEKSNPRRSIDKSPSPSLRSPSPVTRDRMRSPSPAARLRSPSPATRDKLRSPSPAARLRSPSPAPRDRLRSPSPATRDRLRSPSPVTRLRSPSPTTGDRLRSPSPATRDRLHSPSPATRDRDRLPSPSPAPRARLRSPSPSIRERSPKTSSLSPKAPHLPKPEDVMKSPPVPKPQKPKSPSIGSTMKQTIQTPNLSPNSKPSESDHQKQDFEKIQHGDDSDFAHEMELEDGGYTTHSERSPMALEDGHESPSSHDGSDVGSQYPDIEDKPTPKDKEEMDTQNMKEEKVVLEKNRKGEGGRNEAKGGGTKPNVVIVKSTEMKDTTGYNNMIEKTVSKLRAKKINRVSALVGAFETVISLESERSPG</sequence>
<protein>
    <submittedName>
        <fullName evidence="1">Uncharacterized protein</fullName>
    </submittedName>
</protein>